<reference evidence="20" key="2">
    <citation type="submission" date="2025-08" db="UniProtKB">
        <authorList>
            <consortium name="RefSeq"/>
        </authorList>
    </citation>
    <scope>IDENTIFICATION</scope>
    <source>
        <tissue evidence="20">Leaf</tissue>
    </source>
</reference>
<dbReference type="FunFam" id="1.20.58.1040:FF:000002">
    <property type="entry name" value="Glucan endo-1,3-beta-glucosidase 8"/>
    <property type="match status" value="1"/>
</dbReference>
<evidence type="ECO:0000256" key="12">
    <source>
        <dbReference type="ARBA" id="ARBA00023180"/>
    </source>
</evidence>
<keyword evidence="13" id="KW-0449">Lipoprotein</keyword>
<dbReference type="Proteomes" id="UP000813463">
    <property type="component" value="Chromosome 4"/>
</dbReference>
<proteinExistence type="inferred from homology"/>
<evidence type="ECO:0000256" key="16">
    <source>
        <dbReference type="RuleBase" id="RU004336"/>
    </source>
</evidence>
<evidence type="ECO:0000256" key="1">
    <source>
        <dbReference type="ARBA" id="ARBA00000382"/>
    </source>
</evidence>
<keyword evidence="8 16" id="KW-0378">Hydrolase</keyword>
<evidence type="ECO:0000313" key="19">
    <source>
        <dbReference type="Proteomes" id="UP000813463"/>
    </source>
</evidence>
<dbReference type="GO" id="GO:0005886">
    <property type="term" value="C:plasma membrane"/>
    <property type="evidence" value="ECO:0000318"/>
    <property type="project" value="GO_Central"/>
</dbReference>
<keyword evidence="10" id="KW-0472">Membrane</keyword>
<dbReference type="Pfam" id="PF07983">
    <property type="entry name" value="X8"/>
    <property type="match status" value="1"/>
</dbReference>
<keyword evidence="12" id="KW-0325">Glycoprotein</keyword>
<evidence type="ECO:0000313" key="20">
    <source>
        <dbReference type="RefSeq" id="XP_021866040.1"/>
    </source>
</evidence>
<accession>A0A9R0KD14</accession>
<dbReference type="AlphaFoldDB" id="A0A9R0KD14"/>
<dbReference type="InterPro" id="IPR044965">
    <property type="entry name" value="Glyco_hydro_17_plant"/>
</dbReference>
<evidence type="ECO:0000256" key="13">
    <source>
        <dbReference type="ARBA" id="ARBA00023288"/>
    </source>
</evidence>
<evidence type="ECO:0000259" key="18">
    <source>
        <dbReference type="SMART" id="SM00768"/>
    </source>
</evidence>
<feature type="chain" id="PRO_5040394253" description="glucan endo-1,3-beta-D-glucosidase" evidence="17">
    <location>
        <begin position="25"/>
        <end position="480"/>
    </location>
</feature>
<dbReference type="GO" id="GO:0005975">
    <property type="term" value="P:carbohydrate metabolic process"/>
    <property type="evidence" value="ECO:0007669"/>
    <property type="project" value="InterPro"/>
</dbReference>
<dbReference type="EC" id="3.2.1.39" evidence="4"/>
<keyword evidence="14 16" id="KW-0326">Glycosidase</keyword>
<keyword evidence="19" id="KW-1185">Reference proteome</keyword>
<organism evidence="19 20">
    <name type="scientific">Spinacia oleracea</name>
    <name type="common">Spinach</name>
    <dbReference type="NCBI Taxonomy" id="3562"/>
    <lineage>
        <taxon>Eukaryota</taxon>
        <taxon>Viridiplantae</taxon>
        <taxon>Streptophyta</taxon>
        <taxon>Embryophyta</taxon>
        <taxon>Tracheophyta</taxon>
        <taxon>Spermatophyta</taxon>
        <taxon>Magnoliopsida</taxon>
        <taxon>eudicotyledons</taxon>
        <taxon>Gunneridae</taxon>
        <taxon>Pentapetalae</taxon>
        <taxon>Caryophyllales</taxon>
        <taxon>Chenopodiaceae</taxon>
        <taxon>Chenopodioideae</taxon>
        <taxon>Anserineae</taxon>
        <taxon>Spinacia</taxon>
    </lineage>
</organism>
<evidence type="ECO:0000256" key="15">
    <source>
        <dbReference type="RuleBase" id="RU004335"/>
    </source>
</evidence>
<evidence type="ECO:0000256" key="6">
    <source>
        <dbReference type="ARBA" id="ARBA00022622"/>
    </source>
</evidence>
<protein>
    <recommendedName>
        <fullName evidence="4">glucan endo-1,3-beta-D-glucosidase</fullName>
        <ecNumber evidence="4">3.2.1.39</ecNumber>
    </recommendedName>
</protein>
<dbReference type="InterPro" id="IPR017853">
    <property type="entry name" value="GH"/>
</dbReference>
<dbReference type="PANTHER" id="PTHR32227">
    <property type="entry name" value="GLUCAN ENDO-1,3-BETA-GLUCOSIDASE BG1-RELATED-RELATED"/>
    <property type="match status" value="1"/>
</dbReference>
<keyword evidence="11" id="KW-1015">Disulfide bond</keyword>
<dbReference type="Gene3D" id="3.20.20.80">
    <property type="entry name" value="Glycosidases"/>
    <property type="match status" value="1"/>
</dbReference>
<dbReference type="KEGG" id="soe:110804738"/>
<feature type="signal peptide" evidence="17">
    <location>
        <begin position="1"/>
        <end position="24"/>
    </location>
</feature>
<sequence length="480" mass="52751">MARATVQWLWTLFIVVAMGNGANGNNNIGVNWGNMASQPLPPPNVVGMLKDNGLNKVKLFDADSSTLNALAGTGIEVMVAIPNDMLSRMNTYRHAKDWVKKNVTKHLYNGGVNIRYVAVGNEPLLASYNDSFKQITLPALQNIAKALEGAGHGDIKVSVPLNADVYESSSTVPSSGDFRGDVKDLMLDIVAFLKEKGSPFIVNIYPFLSLYQNPNFPEDFAFFDGNGKSITDNSRTYNNVFDANFDTLVWALKKNGYGDLKIVIGEIGWPTDGHIKANNKYAKKFYDGLLKKLAANKGTPMRSGPLEAYLFGLLDENTKSIDPGDFERHWGIFRYDGQPKFPMDLNGKDNTKKLIGAKGVQYMESKWCIFNTNATNQDNISASVDYACSMSDCTSLGYGSSCNDLDVNGNISYAYNMYFQMNEQSVEACDFDGLATITSNNASQPGCLFPIEVVSSAIKHNIVPTHVVLLSFMLMLLVLL</sequence>
<evidence type="ECO:0000256" key="3">
    <source>
        <dbReference type="ARBA" id="ARBA00008773"/>
    </source>
</evidence>
<comment type="catalytic activity">
    <reaction evidence="1">
        <text>Hydrolysis of (1-&gt;3)-beta-D-glucosidic linkages in (1-&gt;3)-beta-D-glucans.</text>
        <dbReference type="EC" id="3.2.1.39"/>
    </reaction>
</comment>
<dbReference type="InterPro" id="IPR000490">
    <property type="entry name" value="Glyco_hydro_17"/>
</dbReference>
<dbReference type="OrthoDB" id="408788at2759"/>
<evidence type="ECO:0000256" key="4">
    <source>
        <dbReference type="ARBA" id="ARBA00012780"/>
    </source>
</evidence>
<feature type="domain" description="X8" evidence="18">
    <location>
        <begin position="366"/>
        <end position="449"/>
    </location>
</feature>
<gene>
    <name evidence="20" type="primary">LOC110804738</name>
</gene>
<evidence type="ECO:0000256" key="5">
    <source>
        <dbReference type="ARBA" id="ARBA00022475"/>
    </source>
</evidence>
<dbReference type="Gene3D" id="1.20.58.1040">
    <property type="match status" value="1"/>
</dbReference>
<dbReference type="FunFam" id="3.20.20.80:FF:000008">
    <property type="entry name" value="Glucan endo-1,3-beta-glucosidase 5"/>
    <property type="match status" value="1"/>
</dbReference>
<evidence type="ECO:0000256" key="11">
    <source>
        <dbReference type="ARBA" id="ARBA00023157"/>
    </source>
</evidence>
<keyword evidence="5" id="KW-1003">Cell membrane</keyword>
<evidence type="ECO:0000256" key="7">
    <source>
        <dbReference type="ARBA" id="ARBA00022729"/>
    </source>
</evidence>
<evidence type="ECO:0000256" key="14">
    <source>
        <dbReference type="ARBA" id="ARBA00023295"/>
    </source>
</evidence>
<comment type="similarity">
    <text evidence="3 15">Belongs to the glycosyl hydrolase 17 family.</text>
</comment>
<evidence type="ECO:0000256" key="9">
    <source>
        <dbReference type="ARBA" id="ARBA00022821"/>
    </source>
</evidence>
<name>A0A9R0KD14_SPIOL</name>
<dbReference type="GO" id="GO:0042973">
    <property type="term" value="F:glucan endo-1,3-beta-D-glucosidase activity"/>
    <property type="evidence" value="ECO:0007669"/>
    <property type="project" value="UniProtKB-EC"/>
</dbReference>
<dbReference type="InterPro" id="IPR012946">
    <property type="entry name" value="X8"/>
</dbReference>
<dbReference type="GO" id="GO:0006952">
    <property type="term" value="P:defense response"/>
    <property type="evidence" value="ECO:0007669"/>
    <property type="project" value="UniProtKB-KW"/>
</dbReference>
<dbReference type="RefSeq" id="XP_021866040.1">
    <property type="nucleotide sequence ID" value="XM_022010348.2"/>
</dbReference>
<reference evidence="19" key="1">
    <citation type="journal article" date="2021" name="Nat. Commun.">
        <title>Genomic analyses provide insights into spinach domestication and the genetic basis of agronomic traits.</title>
        <authorList>
            <person name="Cai X."/>
            <person name="Sun X."/>
            <person name="Xu C."/>
            <person name="Sun H."/>
            <person name="Wang X."/>
            <person name="Ge C."/>
            <person name="Zhang Z."/>
            <person name="Wang Q."/>
            <person name="Fei Z."/>
            <person name="Jiao C."/>
            <person name="Wang Q."/>
        </authorList>
    </citation>
    <scope>NUCLEOTIDE SEQUENCE [LARGE SCALE GENOMIC DNA]</scope>
    <source>
        <strain evidence="19">cv. Varoflay</strain>
    </source>
</reference>
<keyword evidence="6" id="KW-0336">GPI-anchor</keyword>
<dbReference type="PROSITE" id="PS00587">
    <property type="entry name" value="GLYCOSYL_HYDROL_F17"/>
    <property type="match status" value="1"/>
</dbReference>
<evidence type="ECO:0000256" key="2">
    <source>
        <dbReference type="ARBA" id="ARBA00004609"/>
    </source>
</evidence>
<dbReference type="SMART" id="SM00768">
    <property type="entry name" value="X8"/>
    <property type="match status" value="1"/>
</dbReference>
<dbReference type="SUPFAM" id="SSF51445">
    <property type="entry name" value="(Trans)glycosidases"/>
    <property type="match status" value="1"/>
</dbReference>
<comment type="subcellular location">
    <subcellularLocation>
        <location evidence="2">Cell membrane</location>
        <topology evidence="2">Lipid-anchor</topology>
        <topology evidence="2">GPI-anchor</topology>
    </subcellularLocation>
</comment>
<keyword evidence="7 17" id="KW-0732">Signal</keyword>
<dbReference type="GeneID" id="110804738"/>
<keyword evidence="9" id="KW-0611">Plant defense</keyword>
<evidence type="ECO:0000256" key="10">
    <source>
        <dbReference type="ARBA" id="ARBA00023136"/>
    </source>
</evidence>
<evidence type="ECO:0000256" key="8">
    <source>
        <dbReference type="ARBA" id="ARBA00022801"/>
    </source>
</evidence>
<dbReference type="Pfam" id="PF00332">
    <property type="entry name" value="Glyco_hydro_17"/>
    <property type="match status" value="1"/>
</dbReference>
<evidence type="ECO:0000256" key="17">
    <source>
        <dbReference type="SAM" id="SignalP"/>
    </source>
</evidence>
<dbReference type="GO" id="GO:0098552">
    <property type="term" value="C:side of membrane"/>
    <property type="evidence" value="ECO:0007669"/>
    <property type="project" value="UniProtKB-KW"/>
</dbReference>